<dbReference type="PANTHER" id="PTHR47842">
    <property type="entry name" value="EXPRESSED PROTEIN"/>
    <property type="match status" value="1"/>
</dbReference>
<dbReference type="SUPFAM" id="SSF53474">
    <property type="entry name" value="alpha/beta-Hydrolases"/>
    <property type="match status" value="1"/>
</dbReference>
<feature type="region of interest" description="Disordered" evidence="2">
    <location>
        <begin position="230"/>
        <end position="256"/>
    </location>
</feature>
<dbReference type="EMBL" id="MCOG01000123">
    <property type="protein sequence ID" value="ORY41471.1"/>
    <property type="molecule type" value="Genomic_DNA"/>
</dbReference>
<accession>A0A1Y2C399</accession>
<sequence>MQDSAIVINEEKVSLPNNVKKIPATNNVKKVPVTNNVKKVSVTENKKIVPLTDNVKKVPVTENKKIVPLTDNEKKVPFTEKKNISIVYVHGFRGGKNTFWDFPELLKKSMKTYNVEVNNKIFDAFETKGEFDIIVNKIIDWIYEKADNEPIVLMGHSMGGILVSDVFRKIMKGSIEKYKESTYKPNIIGVFGFDSPYFGLTTSAYGSGLRKIGETVSAVSNIVSNYFSSNDDTTTQTANSPKRASEANNQNNNNNKKSGWGLGNIVLGAAALGYMIYNNENAREAVRDQSNKLLAESTEYINDYKEFLEPLLDTNEQCARIDDLIKYIKDSTVNGKEQFIFKNYYPVTIVKTENGLIKQNFIYLPTEKNYLKFFDAINGAKNSVDVIYSHTNMFKSETNAENVQKLANKCSDDLYQHIKNIV</sequence>
<dbReference type="InterPro" id="IPR007751">
    <property type="entry name" value="DUF676_lipase-like"/>
</dbReference>
<dbReference type="AlphaFoldDB" id="A0A1Y2C399"/>
<reference evidence="4 5" key="1">
    <citation type="submission" date="2016-08" db="EMBL/GenBank/DDBJ databases">
        <title>A Parts List for Fungal Cellulosomes Revealed by Comparative Genomics.</title>
        <authorList>
            <consortium name="DOE Joint Genome Institute"/>
            <person name="Haitjema C.H."/>
            <person name="Gilmore S.P."/>
            <person name="Henske J.K."/>
            <person name="Solomon K.V."/>
            <person name="De Groot R."/>
            <person name="Kuo A."/>
            <person name="Mondo S.J."/>
            <person name="Salamov A.A."/>
            <person name="Labutti K."/>
            <person name="Zhao Z."/>
            <person name="Chiniquy J."/>
            <person name="Barry K."/>
            <person name="Brewer H.M."/>
            <person name="Purvine S.O."/>
            <person name="Wright A.T."/>
            <person name="Boxma B."/>
            <person name="Van Alen T."/>
            <person name="Hackstein J.H."/>
            <person name="Baker S.E."/>
            <person name="Grigoriev I.V."/>
            <person name="O'Malley M.A."/>
        </authorList>
    </citation>
    <scope>NUCLEOTIDE SEQUENCE [LARGE SCALE GENOMIC DNA]</scope>
    <source>
        <strain evidence="4 5">G1</strain>
    </source>
</reference>
<dbReference type="Gene3D" id="3.40.50.1820">
    <property type="entry name" value="alpha/beta hydrolase"/>
    <property type="match status" value="1"/>
</dbReference>
<comment type="caution">
    <text evidence="4">The sequence shown here is derived from an EMBL/GenBank/DDBJ whole genome shotgun (WGS) entry which is preliminary data.</text>
</comment>
<evidence type="ECO:0000256" key="2">
    <source>
        <dbReference type="SAM" id="MobiDB-lite"/>
    </source>
</evidence>
<proteinExistence type="inferred from homology"/>
<feature type="compositionally biased region" description="Polar residues" evidence="2">
    <location>
        <begin position="230"/>
        <end position="242"/>
    </location>
</feature>
<name>A0A1Y2C399_9FUNG</name>
<comment type="similarity">
    <text evidence="1">Belongs to the putative lipase ROG1 family.</text>
</comment>
<dbReference type="Proteomes" id="UP000193920">
    <property type="component" value="Unassembled WGS sequence"/>
</dbReference>
<evidence type="ECO:0000256" key="1">
    <source>
        <dbReference type="ARBA" id="ARBA00007920"/>
    </source>
</evidence>
<evidence type="ECO:0000259" key="3">
    <source>
        <dbReference type="Pfam" id="PF05057"/>
    </source>
</evidence>
<dbReference type="OrthoDB" id="442243at2759"/>
<dbReference type="InterPro" id="IPR029058">
    <property type="entry name" value="AB_hydrolase_fold"/>
</dbReference>
<evidence type="ECO:0000313" key="4">
    <source>
        <dbReference type="EMBL" id="ORY41471.1"/>
    </source>
</evidence>
<protein>
    <recommendedName>
        <fullName evidence="3">DUF676 domain-containing protein</fullName>
    </recommendedName>
</protein>
<feature type="domain" description="DUF676" evidence="3">
    <location>
        <begin position="86"/>
        <end position="205"/>
    </location>
</feature>
<evidence type="ECO:0000313" key="5">
    <source>
        <dbReference type="Proteomes" id="UP000193920"/>
    </source>
</evidence>
<dbReference type="PANTHER" id="PTHR47842:SF1">
    <property type="entry name" value="DUF676 DOMAIN-CONTAINING PROTEIN"/>
    <property type="match status" value="1"/>
</dbReference>
<gene>
    <name evidence="4" type="ORF">LY90DRAFT_672020</name>
</gene>
<keyword evidence="5" id="KW-1185">Reference proteome</keyword>
<dbReference type="STRING" id="1754190.A0A1Y2C399"/>
<organism evidence="4 5">
    <name type="scientific">Neocallimastix californiae</name>
    <dbReference type="NCBI Taxonomy" id="1754190"/>
    <lineage>
        <taxon>Eukaryota</taxon>
        <taxon>Fungi</taxon>
        <taxon>Fungi incertae sedis</taxon>
        <taxon>Chytridiomycota</taxon>
        <taxon>Chytridiomycota incertae sedis</taxon>
        <taxon>Neocallimastigomycetes</taxon>
        <taxon>Neocallimastigales</taxon>
        <taxon>Neocallimastigaceae</taxon>
        <taxon>Neocallimastix</taxon>
    </lineage>
</organism>
<dbReference type="Pfam" id="PF05057">
    <property type="entry name" value="DUF676"/>
    <property type="match status" value="1"/>
</dbReference>